<dbReference type="Proteomes" id="UP000299102">
    <property type="component" value="Unassembled WGS sequence"/>
</dbReference>
<evidence type="ECO:0000313" key="2">
    <source>
        <dbReference type="EMBL" id="GBP12555.1"/>
    </source>
</evidence>
<gene>
    <name evidence="2" type="ORF">EVAR_10224_1</name>
</gene>
<name>A0A4C1TEN9_EUMVA</name>
<dbReference type="AlphaFoldDB" id="A0A4C1TEN9"/>
<reference evidence="2 3" key="1">
    <citation type="journal article" date="2019" name="Commun. Biol.">
        <title>The bagworm genome reveals a unique fibroin gene that provides high tensile strength.</title>
        <authorList>
            <person name="Kono N."/>
            <person name="Nakamura H."/>
            <person name="Ohtoshi R."/>
            <person name="Tomita M."/>
            <person name="Numata K."/>
            <person name="Arakawa K."/>
        </authorList>
    </citation>
    <scope>NUCLEOTIDE SEQUENCE [LARGE SCALE GENOMIC DNA]</scope>
</reference>
<evidence type="ECO:0000313" key="3">
    <source>
        <dbReference type="Proteomes" id="UP000299102"/>
    </source>
</evidence>
<accession>A0A4C1TEN9</accession>
<keyword evidence="3" id="KW-1185">Reference proteome</keyword>
<feature type="region of interest" description="Disordered" evidence="1">
    <location>
        <begin position="179"/>
        <end position="206"/>
    </location>
</feature>
<comment type="caution">
    <text evidence="2">The sequence shown here is derived from an EMBL/GenBank/DDBJ whole genome shotgun (WGS) entry which is preliminary data.</text>
</comment>
<proteinExistence type="predicted"/>
<sequence length="206" mass="23402">MIHEAILKGKFKDEVVLIPRIPVIPKDMPFELTLNHLTSVTVTPFDIFFQIFPLLRVPQACDSVYFFPSLSSLRSAPDQATRAGSEKIQVPDATLTYAAQMSLRAAGKSDASAIIKEITKSPTRAYKIRKVITQNKEKIYSGYQQWKPYQYPLLSCTRSRFMKNKKPFTKEALEFLIPESDDSEDTGAQYTTTIDECDISDDNEFD</sequence>
<dbReference type="OrthoDB" id="8193306at2759"/>
<protein>
    <submittedName>
        <fullName evidence="2">Uncharacterized protein</fullName>
    </submittedName>
</protein>
<evidence type="ECO:0000256" key="1">
    <source>
        <dbReference type="SAM" id="MobiDB-lite"/>
    </source>
</evidence>
<feature type="compositionally biased region" description="Acidic residues" evidence="1">
    <location>
        <begin position="195"/>
        <end position="206"/>
    </location>
</feature>
<organism evidence="2 3">
    <name type="scientific">Eumeta variegata</name>
    <name type="common">Bagworm moth</name>
    <name type="synonym">Eumeta japonica</name>
    <dbReference type="NCBI Taxonomy" id="151549"/>
    <lineage>
        <taxon>Eukaryota</taxon>
        <taxon>Metazoa</taxon>
        <taxon>Ecdysozoa</taxon>
        <taxon>Arthropoda</taxon>
        <taxon>Hexapoda</taxon>
        <taxon>Insecta</taxon>
        <taxon>Pterygota</taxon>
        <taxon>Neoptera</taxon>
        <taxon>Endopterygota</taxon>
        <taxon>Lepidoptera</taxon>
        <taxon>Glossata</taxon>
        <taxon>Ditrysia</taxon>
        <taxon>Tineoidea</taxon>
        <taxon>Psychidae</taxon>
        <taxon>Oiketicinae</taxon>
        <taxon>Eumeta</taxon>
    </lineage>
</organism>
<dbReference type="EMBL" id="BGZK01000052">
    <property type="protein sequence ID" value="GBP12555.1"/>
    <property type="molecule type" value="Genomic_DNA"/>
</dbReference>